<name>A0ABQ1GPY0_9BACL</name>
<evidence type="ECO:0008006" key="3">
    <source>
        <dbReference type="Google" id="ProtNLM"/>
    </source>
</evidence>
<organism evidence="1 2">
    <name type="scientific">Paenibacillus physcomitrellae</name>
    <dbReference type="NCBI Taxonomy" id="1619311"/>
    <lineage>
        <taxon>Bacteria</taxon>
        <taxon>Bacillati</taxon>
        <taxon>Bacillota</taxon>
        <taxon>Bacilli</taxon>
        <taxon>Bacillales</taxon>
        <taxon>Paenibacillaceae</taxon>
        <taxon>Paenibacillus</taxon>
    </lineage>
</organism>
<keyword evidence="2" id="KW-1185">Reference proteome</keyword>
<protein>
    <recommendedName>
        <fullName evidence="3">SpoVT-AbrB domain-containing protein</fullName>
    </recommendedName>
</protein>
<sequence length="155" mass="17053">MSMTARGGKFVYAWSLIGEDGSLHLPEQALQEYGIGPGPIILMSGRNTSSGFNVMCKELIPNSPLAAVFANLPELQDFSVQEGHIIPFKERLFCWVTLRNDHSLTVPPATLKQWGLQPGDKLLCLRGSHLSFTCLAKGPYVDRAESSFGIKVYKV</sequence>
<evidence type="ECO:0000313" key="1">
    <source>
        <dbReference type="EMBL" id="GGA48103.1"/>
    </source>
</evidence>
<reference evidence="2" key="1">
    <citation type="journal article" date="2019" name="Int. J. Syst. Evol. Microbiol.">
        <title>The Global Catalogue of Microorganisms (GCM) 10K type strain sequencing project: providing services to taxonomists for standard genome sequencing and annotation.</title>
        <authorList>
            <consortium name="The Broad Institute Genomics Platform"/>
            <consortium name="The Broad Institute Genome Sequencing Center for Infectious Disease"/>
            <person name="Wu L."/>
            <person name="Ma J."/>
        </authorList>
    </citation>
    <scope>NUCLEOTIDE SEQUENCE [LARGE SCALE GENOMIC DNA]</scope>
    <source>
        <strain evidence="2">CGMCC 1.15044</strain>
    </source>
</reference>
<proteinExistence type="predicted"/>
<evidence type="ECO:0000313" key="2">
    <source>
        <dbReference type="Proteomes" id="UP000609323"/>
    </source>
</evidence>
<gene>
    <name evidence="1" type="ORF">GCM10010917_36760</name>
</gene>
<dbReference type="RefSeq" id="WP_094092794.1">
    <property type="nucleotide sequence ID" value="NZ_BMHF01000016.1"/>
</dbReference>
<dbReference type="EMBL" id="BMHF01000016">
    <property type="protein sequence ID" value="GGA48103.1"/>
    <property type="molecule type" value="Genomic_DNA"/>
</dbReference>
<comment type="caution">
    <text evidence="1">The sequence shown here is derived from an EMBL/GenBank/DDBJ whole genome shotgun (WGS) entry which is preliminary data.</text>
</comment>
<accession>A0ABQ1GPY0</accession>
<dbReference type="Proteomes" id="UP000609323">
    <property type="component" value="Unassembled WGS sequence"/>
</dbReference>